<dbReference type="Proteomes" id="UP001433508">
    <property type="component" value="Unassembled WGS sequence"/>
</dbReference>
<keyword evidence="2" id="KW-1185">Reference proteome</keyword>
<protein>
    <submittedName>
        <fullName evidence="1">Uncharacterized protein</fullName>
    </submittedName>
</protein>
<gene>
    <name evidence="1" type="ORF">V1525DRAFT_119788</name>
</gene>
<evidence type="ECO:0000313" key="1">
    <source>
        <dbReference type="EMBL" id="KAK9233813.1"/>
    </source>
</evidence>
<reference evidence="2" key="1">
    <citation type="journal article" date="2024" name="Front. Bioeng. Biotechnol.">
        <title>Genome-scale model development and genomic sequencing of the oleaginous clade Lipomyces.</title>
        <authorList>
            <person name="Czajka J.J."/>
            <person name="Han Y."/>
            <person name="Kim J."/>
            <person name="Mondo S.J."/>
            <person name="Hofstad B.A."/>
            <person name="Robles A."/>
            <person name="Haridas S."/>
            <person name="Riley R."/>
            <person name="LaButti K."/>
            <person name="Pangilinan J."/>
            <person name="Andreopoulos W."/>
            <person name="Lipzen A."/>
            <person name="Yan J."/>
            <person name="Wang M."/>
            <person name="Ng V."/>
            <person name="Grigoriev I.V."/>
            <person name="Spatafora J.W."/>
            <person name="Magnuson J.K."/>
            <person name="Baker S.E."/>
            <person name="Pomraning K.R."/>
        </authorList>
    </citation>
    <scope>NUCLEOTIDE SEQUENCE [LARGE SCALE GENOMIC DNA]</scope>
    <source>
        <strain evidence="2">CBS 7786</strain>
    </source>
</reference>
<sequence>MFNQSRVTNISRSSASSKFASLQASDNLAKTTGDSGASANHDAPPEYPWREISLMPIGDNDRTEYYVWGMDIDYSYPKHAKFKRFKRKLKDALAKGVPQPSLARSLFARDKYAKLLESDSSSEGIEKSDYGSEVIEKLTEWPDKTPVVPTTYAVQARMSVDEFLQLDDEEGNGTIVECIEEVEDEYVKHMQCTRKWHHKLLKRECEHEKRWKSKREHTQTIHNTEAETDEKSRVFVW</sequence>
<organism evidence="1 2">
    <name type="scientific">Lipomyces kononenkoae</name>
    <name type="common">Yeast</name>
    <dbReference type="NCBI Taxonomy" id="34357"/>
    <lineage>
        <taxon>Eukaryota</taxon>
        <taxon>Fungi</taxon>
        <taxon>Dikarya</taxon>
        <taxon>Ascomycota</taxon>
        <taxon>Saccharomycotina</taxon>
        <taxon>Lipomycetes</taxon>
        <taxon>Lipomycetales</taxon>
        <taxon>Lipomycetaceae</taxon>
        <taxon>Lipomyces</taxon>
    </lineage>
</organism>
<proteinExistence type="predicted"/>
<comment type="caution">
    <text evidence="1">The sequence shown here is derived from an EMBL/GenBank/DDBJ whole genome shotgun (WGS) entry which is preliminary data.</text>
</comment>
<accession>A0ACC3SQ79</accession>
<evidence type="ECO:0000313" key="2">
    <source>
        <dbReference type="Proteomes" id="UP001433508"/>
    </source>
</evidence>
<name>A0ACC3SQ79_LIPKO</name>
<dbReference type="EMBL" id="MU971582">
    <property type="protein sequence ID" value="KAK9233813.1"/>
    <property type="molecule type" value="Genomic_DNA"/>
</dbReference>